<dbReference type="InParanoid" id="L9KGR5"/>
<accession>L9KGR5</accession>
<name>L9KGR5_TUPCH</name>
<dbReference type="AlphaFoldDB" id="L9KGR5"/>
<evidence type="ECO:0000313" key="2">
    <source>
        <dbReference type="Proteomes" id="UP000011518"/>
    </source>
</evidence>
<evidence type="ECO:0000313" key="1">
    <source>
        <dbReference type="EMBL" id="ELW62090.1"/>
    </source>
</evidence>
<sequence>MPVPLTALARVKEQDDATALEGVRGQLIGGEALVPTLRMRLFIWAPPERTSSVTVPATTPILFPWPGNFVFEDHPGKRQRWPVGATHEQPPQHNLVEGAVGPYARNWYNSTDSLRQMSWLSGSLRCRTFRSL</sequence>
<dbReference type="EMBL" id="KB320841">
    <property type="protein sequence ID" value="ELW62090.1"/>
    <property type="molecule type" value="Genomic_DNA"/>
</dbReference>
<keyword evidence="2" id="KW-1185">Reference proteome</keyword>
<gene>
    <name evidence="1" type="ORF">TREES_T100019532</name>
</gene>
<protein>
    <submittedName>
        <fullName evidence="1">Uncharacterized protein</fullName>
    </submittedName>
</protein>
<reference evidence="2" key="2">
    <citation type="journal article" date="2013" name="Nat. Commun.">
        <title>Genome of the Chinese tree shrew.</title>
        <authorList>
            <person name="Fan Y."/>
            <person name="Huang Z.Y."/>
            <person name="Cao C.C."/>
            <person name="Chen C.S."/>
            <person name="Chen Y.X."/>
            <person name="Fan D.D."/>
            <person name="He J."/>
            <person name="Hou H.L."/>
            <person name="Hu L."/>
            <person name="Hu X.T."/>
            <person name="Jiang X.T."/>
            <person name="Lai R."/>
            <person name="Lang Y.S."/>
            <person name="Liang B."/>
            <person name="Liao S.G."/>
            <person name="Mu D."/>
            <person name="Ma Y.Y."/>
            <person name="Niu Y.Y."/>
            <person name="Sun X.Q."/>
            <person name="Xia J.Q."/>
            <person name="Xiao J."/>
            <person name="Xiong Z.Q."/>
            <person name="Xu L."/>
            <person name="Yang L."/>
            <person name="Zhang Y."/>
            <person name="Zhao W."/>
            <person name="Zhao X.D."/>
            <person name="Zheng Y.T."/>
            <person name="Zhou J.M."/>
            <person name="Zhu Y.B."/>
            <person name="Zhang G.J."/>
            <person name="Wang J."/>
            <person name="Yao Y.G."/>
        </authorList>
    </citation>
    <scope>NUCLEOTIDE SEQUENCE [LARGE SCALE GENOMIC DNA]</scope>
</reference>
<reference evidence="2" key="1">
    <citation type="submission" date="2012-07" db="EMBL/GenBank/DDBJ databases">
        <title>Genome of the Chinese tree shrew, a rising model animal genetically related to primates.</title>
        <authorList>
            <person name="Zhang G."/>
            <person name="Fan Y."/>
            <person name="Yao Y."/>
            <person name="Huang Z."/>
        </authorList>
    </citation>
    <scope>NUCLEOTIDE SEQUENCE [LARGE SCALE GENOMIC DNA]</scope>
</reference>
<proteinExistence type="predicted"/>
<dbReference type="Proteomes" id="UP000011518">
    <property type="component" value="Unassembled WGS sequence"/>
</dbReference>
<organism evidence="1 2">
    <name type="scientific">Tupaia chinensis</name>
    <name type="common">Chinese tree shrew</name>
    <name type="synonym">Tupaia belangeri chinensis</name>
    <dbReference type="NCBI Taxonomy" id="246437"/>
    <lineage>
        <taxon>Eukaryota</taxon>
        <taxon>Metazoa</taxon>
        <taxon>Chordata</taxon>
        <taxon>Craniata</taxon>
        <taxon>Vertebrata</taxon>
        <taxon>Euteleostomi</taxon>
        <taxon>Mammalia</taxon>
        <taxon>Eutheria</taxon>
        <taxon>Euarchontoglires</taxon>
        <taxon>Scandentia</taxon>
        <taxon>Tupaiidae</taxon>
        <taxon>Tupaia</taxon>
    </lineage>
</organism>